<evidence type="ECO:0000256" key="4">
    <source>
        <dbReference type="ARBA" id="ARBA00033107"/>
    </source>
</evidence>
<proteinExistence type="inferred from homology"/>
<dbReference type="Pfam" id="PF01765">
    <property type="entry name" value="RRF"/>
    <property type="match status" value="1"/>
</dbReference>
<dbReference type="PANTHER" id="PTHR20982">
    <property type="entry name" value="RIBOSOME RECYCLING FACTOR"/>
    <property type="match status" value="1"/>
</dbReference>
<feature type="domain" description="Ribosome recycling factor" evidence="5">
    <location>
        <begin position="117"/>
        <end position="278"/>
    </location>
</feature>
<dbReference type="GO" id="GO:0005739">
    <property type="term" value="C:mitochondrion"/>
    <property type="evidence" value="ECO:0007669"/>
    <property type="project" value="TreeGrafter"/>
</dbReference>
<dbReference type="InterPro" id="IPR002661">
    <property type="entry name" value="Ribosome_recyc_fac"/>
</dbReference>
<dbReference type="Proteomes" id="UP001497497">
    <property type="component" value="Unassembled WGS sequence"/>
</dbReference>
<keyword evidence="7" id="KW-1185">Reference proteome</keyword>
<evidence type="ECO:0000259" key="5">
    <source>
        <dbReference type="Pfam" id="PF01765"/>
    </source>
</evidence>
<evidence type="ECO:0000256" key="2">
    <source>
        <dbReference type="ARBA" id="ARBA00020581"/>
    </source>
</evidence>
<accession>A0AAV2HVJ6</accession>
<evidence type="ECO:0000313" key="7">
    <source>
        <dbReference type="Proteomes" id="UP001497497"/>
    </source>
</evidence>
<dbReference type="EMBL" id="CAXITT010000289">
    <property type="protein sequence ID" value="CAL1538194.1"/>
    <property type="molecule type" value="Genomic_DNA"/>
</dbReference>
<sequence>MSLIRSYLTNVNVFTRLMRASQYNVYQMSQYHETFGRISPDRLQLSFKPQLPKFNHSGINILQPTSMTWCVCRTYAKKGKDKGGKAHKKMTLTPEQLEGLVDMEKVRQDFTHVLDELKEQFIHHITVRTSQGVFDNLVVKTPEGNFPLIQLGQIVQKSPQLLTIDLTTSPQYIGQVKEALAGSGMNINPQQDGTSLFIPIPKVTREHRETLAKNAKLQSEKSKKHLRDVFSKYSKKIKSRDGFSADDLSAAEDMVKDLMHEVLNQIDEMTIAKQEELMGGK</sequence>
<gene>
    <name evidence="6" type="ORF">GSLYS_00012015001</name>
</gene>
<protein>
    <recommendedName>
        <fullName evidence="2">Ribosome-recycling factor, mitochondrial</fullName>
    </recommendedName>
    <alternativeName>
        <fullName evidence="4">Ribosome-releasing factor, mitochondrial</fullName>
    </alternativeName>
</protein>
<dbReference type="InterPro" id="IPR023584">
    <property type="entry name" value="Ribosome_recyc_fac_dom"/>
</dbReference>
<evidence type="ECO:0000256" key="3">
    <source>
        <dbReference type="ARBA" id="ARBA00022917"/>
    </source>
</evidence>
<evidence type="ECO:0000256" key="1">
    <source>
        <dbReference type="ARBA" id="ARBA00005912"/>
    </source>
</evidence>
<dbReference type="AlphaFoldDB" id="A0AAV2HVJ6"/>
<dbReference type="PANTHER" id="PTHR20982:SF3">
    <property type="entry name" value="MITOCHONDRIAL RIBOSOME RECYCLING FACTOR PSEUDO 1"/>
    <property type="match status" value="1"/>
</dbReference>
<dbReference type="InterPro" id="IPR036191">
    <property type="entry name" value="RRF_sf"/>
</dbReference>
<dbReference type="GO" id="GO:0006412">
    <property type="term" value="P:translation"/>
    <property type="evidence" value="ECO:0007669"/>
    <property type="project" value="UniProtKB-KW"/>
</dbReference>
<comment type="similarity">
    <text evidence="1">Belongs to the RRF family.</text>
</comment>
<name>A0AAV2HVJ6_LYMST</name>
<evidence type="ECO:0000313" key="6">
    <source>
        <dbReference type="EMBL" id="CAL1538194.1"/>
    </source>
</evidence>
<dbReference type="Gene3D" id="3.30.1360.40">
    <property type="match status" value="1"/>
</dbReference>
<dbReference type="Gene3D" id="1.10.132.20">
    <property type="entry name" value="Ribosome-recycling factor"/>
    <property type="match status" value="1"/>
</dbReference>
<organism evidence="6 7">
    <name type="scientific">Lymnaea stagnalis</name>
    <name type="common">Great pond snail</name>
    <name type="synonym">Helix stagnalis</name>
    <dbReference type="NCBI Taxonomy" id="6523"/>
    <lineage>
        <taxon>Eukaryota</taxon>
        <taxon>Metazoa</taxon>
        <taxon>Spiralia</taxon>
        <taxon>Lophotrochozoa</taxon>
        <taxon>Mollusca</taxon>
        <taxon>Gastropoda</taxon>
        <taxon>Heterobranchia</taxon>
        <taxon>Euthyneura</taxon>
        <taxon>Panpulmonata</taxon>
        <taxon>Hygrophila</taxon>
        <taxon>Lymnaeoidea</taxon>
        <taxon>Lymnaeidae</taxon>
        <taxon>Lymnaea</taxon>
    </lineage>
</organism>
<keyword evidence="3" id="KW-0648">Protein biosynthesis</keyword>
<dbReference type="SUPFAM" id="SSF55194">
    <property type="entry name" value="Ribosome recycling factor, RRF"/>
    <property type="match status" value="1"/>
</dbReference>
<dbReference type="GO" id="GO:0043023">
    <property type="term" value="F:ribosomal large subunit binding"/>
    <property type="evidence" value="ECO:0007669"/>
    <property type="project" value="TreeGrafter"/>
</dbReference>
<reference evidence="6 7" key="1">
    <citation type="submission" date="2024-04" db="EMBL/GenBank/DDBJ databases">
        <authorList>
            <consortium name="Genoscope - CEA"/>
            <person name="William W."/>
        </authorList>
    </citation>
    <scope>NUCLEOTIDE SEQUENCE [LARGE SCALE GENOMIC DNA]</scope>
</reference>
<comment type="caution">
    <text evidence="6">The sequence shown here is derived from an EMBL/GenBank/DDBJ whole genome shotgun (WGS) entry which is preliminary data.</text>
</comment>